<name>A0A5Q2W8T3_9CAUD</name>
<feature type="compositionally biased region" description="Basic and acidic residues" evidence="1">
    <location>
        <begin position="13"/>
        <end position="32"/>
    </location>
</feature>
<keyword evidence="3" id="KW-1185">Reference proteome</keyword>
<protein>
    <submittedName>
        <fullName evidence="2">Uncharacterized protein</fullName>
    </submittedName>
</protein>
<gene>
    <name evidence="2" type="primary">30</name>
    <name evidence="2" type="ORF">SEA_KULEANA_30</name>
</gene>
<evidence type="ECO:0000313" key="3">
    <source>
        <dbReference type="Proteomes" id="UP000394254"/>
    </source>
</evidence>
<sequence length="95" mass="10472">MRRSTMTKTKKQRAQEEHDALMQEDPCPHDSSARAGIVTNQPDGYDRNRSHAAVAVCGDPTCRARALGWVYRASGEHGTYVSDADRQKARNVNGG</sequence>
<reference evidence="2 3" key="1">
    <citation type="submission" date="2019-09" db="EMBL/GenBank/DDBJ databases">
        <authorList>
            <person name="Barrows A.R."/>
            <person name="Franco J.W."/>
            <person name="Javier C.J."/>
            <person name="Lucero K.A."/>
            <person name="Madrid E.R."/>
            <person name="Margerin I.A.R."/>
            <person name="Moore C.L."/>
            <person name="Neustel K.S."/>
            <person name="Ornellas N.W."/>
            <person name="Oshiro K."/>
            <person name="Severson C.G."/>
            <person name="Vavra L.H."/>
            <person name="Wilcer A."/>
            <person name="Donachie S.P."/>
            <person name="Reed F.A."/>
            <person name="Palecanda S."/>
            <person name="Chong R.A."/>
            <person name="Porter M.L."/>
            <person name="Washington J.M."/>
            <person name="Garlena R.A."/>
            <person name="Russell D.A."/>
            <person name="Pope W.H."/>
            <person name="Jacobs-Sera D."/>
            <person name="Hatfull G.F."/>
        </authorList>
    </citation>
    <scope>NUCLEOTIDE SEQUENCE [LARGE SCALE GENOMIC DNA]</scope>
</reference>
<accession>A0A5Q2W8T3</accession>
<proteinExistence type="predicted"/>
<evidence type="ECO:0000256" key="1">
    <source>
        <dbReference type="SAM" id="MobiDB-lite"/>
    </source>
</evidence>
<dbReference type="RefSeq" id="YP_009884838.1">
    <property type="nucleotide sequence ID" value="NC_049473.1"/>
</dbReference>
<organism evidence="2 3">
    <name type="scientific">Arthrobacter phage Kuleana</name>
    <dbReference type="NCBI Taxonomy" id="2653270"/>
    <lineage>
        <taxon>Viruses</taxon>
        <taxon>Duplodnaviria</taxon>
        <taxon>Heunggongvirae</taxon>
        <taxon>Uroviricota</taxon>
        <taxon>Caudoviricetes</taxon>
        <taxon>Kuleanavirus</taxon>
        <taxon>Kuleanavirus kuleana</taxon>
    </lineage>
</organism>
<dbReference type="GeneID" id="55814206"/>
<dbReference type="Proteomes" id="UP000394254">
    <property type="component" value="Segment"/>
</dbReference>
<evidence type="ECO:0000313" key="2">
    <source>
        <dbReference type="EMBL" id="QGH74517.1"/>
    </source>
</evidence>
<dbReference type="EMBL" id="MN484600">
    <property type="protein sequence ID" value="QGH74517.1"/>
    <property type="molecule type" value="Genomic_DNA"/>
</dbReference>
<dbReference type="KEGG" id="vg:55814206"/>
<feature type="region of interest" description="Disordered" evidence="1">
    <location>
        <begin position="1"/>
        <end position="47"/>
    </location>
</feature>
<feature type="compositionally biased region" description="Basic residues" evidence="1">
    <location>
        <begin position="1"/>
        <end position="12"/>
    </location>
</feature>